<feature type="transmembrane region" description="Helical" evidence="6">
    <location>
        <begin position="379"/>
        <end position="403"/>
    </location>
</feature>
<evidence type="ECO:0000313" key="8">
    <source>
        <dbReference type="EMBL" id="SDU80557.1"/>
    </source>
</evidence>
<proteinExistence type="predicted"/>
<feature type="transmembrane region" description="Helical" evidence="6">
    <location>
        <begin position="49"/>
        <end position="72"/>
    </location>
</feature>
<keyword evidence="4 6" id="KW-1133">Transmembrane helix</keyword>
<keyword evidence="9" id="KW-1185">Reference proteome</keyword>
<keyword evidence="3 6" id="KW-0812">Transmembrane</keyword>
<keyword evidence="5 6" id="KW-0472">Membrane</keyword>
<protein>
    <submittedName>
        <fullName evidence="8">Competence protein ComEC</fullName>
    </submittedName>
</protein>
<feature type="transmembrane region" description="Helical" evidence="6">
    <location>
        <begin position="410"/>
        <end position="429"/>
    </location>
</feature>
<dbReference type="InterPro" id="IPR004477">
    <property type="entry name" value="ComEC_N"/>
</dbReference>
<evidence type="ECO:0000313" key="9">
    <source>
        <dbReference type="Proteomes" id="UP000214355"/>
    </source>
</evidence>
<name>A0A1H2LHP1_9ACTO</name>
<keyword evidence="2" id="KW-1003">Cell membrane</keyword>
<dbReference type="EMBL" id="LT629804">
    <property type="protein sequence ID" value="SDU80557.1"/>
    <property type="molecule type" value="Genomic_DNA"/>
</dbReference>
<feature type="transmembrane region" description="Helical" evidence="6">
    <location>
        <begin position="228"/>
        <end position="250"/>
    </location>
</feature>
<organism evidence="8 9">
    <name type="scientific">Arcanobacterium phocae</name>
    <dbReference type="NCBI Taxonomy" id="131112"/>
    <lineage>
        <taxon>Bacteria</taxon>
        <taxon>Bacillati</taxon>
        <taxon>Actinomycetota</taxon>
        <taxon>Actinomycetes</taxon>
        <taxon>Actinomycetales</taxon>
        <taxon>Actinomycetaceae</taxon>
        <taxon>Arcanobacterium</taxon>
    </lineage>
</organism>
<feature type="transmembrane region" description="Helical" evidence="6">
    <location>
        <begin position="296"/>
        <end position="315"/>
    </location>
</feature>
<dbReference type="NCBIfam" id="TIGR00360">
    <property type="entry name" value="ComEC_N-term"/>
    <property type="match status" value="1"/>
</dbReference>
<evidence type="ECO:0000256" key="1">
    <source>
        <dbReference type="ARBA" id="ARBA00004651"/>
    </source>
</evidence>
<evidence type="ECO:0000256" key="3">
    <source>
        <dbReference type="ARBA" id="ARBA00022692"/>
    </source>
</evidence>
<gene>
    <name evidence="8" type="ORF">SAMN04489737_1239</name>
</gene>
<evidence type="ECO:0000256" key="6">
    <source>
        <dbReference type="SAM" id="Phobius"/>
    </source>
</evidence>
<dbReference type="PANTHER" id="PTHR30619">
    <property type="entry name" value="DNA INTERNALIZATION/COMPETENCE PROTEIN COMEC/REC2"/>
    <property type="match status" value="1"/>
</dbReference>
<accession>A0A1H2LHP1</accession>
<evidence type="ECO:0000256" key="2">
    <source>
        <dbReference type="ARBA" id="ARBA00022475"/>
    </source>
</evidence>
<feature type="transmembrane region" description="Helical" evidence="6">
    <location>
        <begin position="353"/>
        <end position="373"/>
    </location>
</feature>
<sequence>MRAHDCRLLIPALSMWIAATIPIEGQPYVLGIALVTLLVSLVLSKYPSSIVPSMVIASVCTLCTCATTYSYALAPSHQLIDKAISGNMTIRVSGIIKSYPISKNGGCDFILTTSSVVVSGTTYQYRYRLHAHVATSSCPNRFDAIQTRGHLQQNNYAERSDAQLQAHAITVTYPANGWNHYVNRVHDALMDYAHSTVNHHDSLIPGIAVGDDSRLPSDMKRDMRNLGLSHLTAVSGSHISLMIGLVLLVIGKRQPLLTGTTAALAVYLLTTLVSPEPSVSRAVIMGMLFCLGLGQRYTASAMPLLSITVMAVSLLQPSLVRSLGFQLSVVAVAAIVIGSGYIHSILSALIPPFLADAIGIPFLAGVATAPLLVTIQDSLSVWTILANALIAPVVAPLTILGLAGGLLAPIMPIVGTVLFSCAGICTWWMNIVVHMFPSVEYSPIVTVVINAVALGIIIFLLLRYRPSDQRSLGRG</sequence>
<dbReference type="Proteomes" id="UP000214355">
    <property type="component" value="Chromosome I"/>
</dbReference>
<dbReference type="Pfam" id="PF03772">
    <property type="entry name" value="Competence"/>
    <property type="match status" value="1"/>
</dbReference>
<feature type="transmembrane region" description="Helical" evidence="6">
    <location>
        <begin position="256"/>
        <end position="275"/>
    </location>
</feature>
<reference evidence="9" key="1">
    <citation type="submission" date="2016-10" db="EMBL/GenBank/DDBJ databases">
        <authorList>
            <person name="Varghese N."/>
            <person name="Submissions S."/>
        </authorList>
    </citation>
    <scope>NUCLEOTIDE SEQUENCE [LARGE SCALE GENOMIC DNA]</scope>
    <source>
        <strain evidence="9">DSM 10002</strain>
    </source>
</reference>
<dbReference type="PANTHER" id="PTHR30619:SF7">
    <property type="entry name" value="BETA-LACTAMASE DOMAIN PROTEIN"/>
    <property type="match status" value="1"/>
</dbReference>
<dbReference type="STRING" id="131112.SAMN04489737_1239"/>
<evidence type="ECO:0000256" key="4">
    <source>
        <dbReference type="ARBA" id="ARBA00022989"/>
    </source>
</evidence>
<dbReference type="InterPro" id="IPR052159">
    <property type="entry name" value="Competence_DNA_uptake"/>
</dbReference>
<dbReference type="GO" id="GO:0005886">
    <property type="term" value="C:plasma membrane"/>
    <property type="evidence" value="ECO:0007669"/>
    <property type="project" value="UniProtKB-SubCell"/>
</dbReference>
<dbReference type="AlphaFoldDB" id="A0A1H2LHP1"/>
<comment type="subcellular location">
    <subcellularLocation>
        <location evidence="1">Cell membrane</location>
        <topology evidence="1">Multi-pass membrane protein</topology>
    </subcellularLocation>
</comment>
<feature type="domain" description="ComEC/Rec2-related protein" evidence="7">
    <location>
        <begin position="208"/>
        <end position="461"/>
    </location>
</feature>
<evidence type="ECO:0000256" key="5">
    <source>
        <dbReference type="ARBA" id="ARBA00023136"/>
    </source>
</evidence>
<feature type="transmembrane region" description="Helical" evidence="6">
    <location>
        <begin position="441"/>
        <end position="462"/>
    </location>
</feature>
<feature type="transmembrane region" description="Helical" evidence="6">
    <location>
        <begin position="327"/>
        <end position="346"/>
    </location>
</feature>
<evidence type="ECO:0000259" key="7">
    <source>
        <dbReference type="Pfam" id="PF03772"/>
    </source>
</evidence>